<evidence type="ECO:0000313" key="1">
    <source>
        <dbReference type="EMBL" id="JAE09512.1"/>
    </source>
</evidence>
<proteinExistence type="predicted"/>
<dbReference type="AlphaFoldDB" id="A0A0A9FB07"/>
<reference evidence="1" key="2">
    <citation type="journal article" date="2015" name="Data Brief">
        <title>Shoot transcriptome of the giant reed, Arundo donax.</title>
        <authorList>
            <person name="Barrero R.A."/>
            <person name="Guerrero F.D."/>
            <person name="Moolhuijzen P."/>
            <person name="Goolsby J.A."/>
            <person name="Tidwell J."/>
            <person name="Bellgard S.E."/>
            <person name="Bellgard M.I."/>
        </authorList>
    </citation>
    <scope>NUCLEOTIDE SEQUENCE</scope>
    <source>
        <tissue evidence="1">Shoot tissue taken approximately 20 cm above the soil surface</tissue>
    </source>
</reference>
<accession>A0A0A9FB07</accession>
<organism evidence="1">
    <name type="scientific">Arundo donax</name>
    <name type="common">Giant reed</name>
    <name type="synonym">Donax arundinaceus</name>
    <dbReference type="NCBI Taxonomy" id="35708"/>
    <lineage>
        <taxon>Eukaryota</taxon>
        <taxon>Viridiplantae</taxon>
        <taxon>Streptophyta</taxon>
        <taxon>Embryophyta</taxon>
        <taxon>Tracheophyta</taxon>
        <taxon>Spermatophyta</taxon>
        <taxon>Magnoliopsida</taxon>
        <taxon>Liliopsida</taxon>
        <taxon>Poales</taxon>
        <taxon>Poaceae</taxon>
        <taxon>PACMAD clade</taxon>
        <taxon>Arundinoideae</taxon>
        <taxon>Arundineae</taxon>
        <taxon>Arundo</taxon>
    </lineage>
</organism>
<reference evidence="1" key="1">
    <citation type="submission" date="2014-09" db="EMBL/GenBank/DDBJ databases">
        <authorList>
            <person name="Magalhaes I.L.F."/>
            <person name="Oliveira U."/>
            <person name="Santos F.R."/>
            <person name="Vidigal T.H.D.A."/>
            <person name="Brescovit A.D."/>
            <person name="Santos A.J."/>
        </authorList>
    </citation>
    <scope>NUCLEOTIDE SEQUENCE</scope>
    <source>
        <tissue evidence="1">Shoot tissue taken approximately 20 cm above the soil surface</tissue>
    </source>
</reference>
<protein>
    <submittedName>
        <fullName evidence="1">Uncharacterized protein</fullName>
    </submittedName>
</protein>
<sequence>MSTASSFMSYCKGLRQGQKTSCHSVENSKRHGNHRSYAHCLKKFRPYVRFILLIKWNLR</sequence>
<dbReference type="EMBL" id="GBRH01188384">
    <property type="protein sequence ID" value="JAE09512.1"/>
    <property type="molecule type" value="Transcribed_RNA"/>
</dbReference>
<name>A0A0A9FB07_ARUDO</name>